<dbReference type="Proteomes" id="UP001295740">
    <property type="component" value="Unassembled WGS sequence"/>
</dbReference>
<protein>
    <submittedName>
        <fullName evidence="3">Uu.00g065920.m01.CDS01</fullName>
    </submittedName>
</protein>
<dbReference type="Pfam" id="PF22980">
    <property type="entry name" value="Myb_DNA-bind_8"/>
    <property type="match status" value="1"/>
</dbReference>
<feature type="domain" description="Myb-like DNA-binding" evidence="2">
    <location>
        <begin position="7"/>
        <end position="54"/>
    </location>
</feature>
<dbReference type="InterPro" id="IPR054505">
    <property type="entry name" value="Myb_DNA-bind_8"/>
</dbReference>
<feature type="region of interest" description="Disordered" evidence="1">
    <location>
        <begin position="115"/>
        <end position="239"/>
    </location>
</feature>
<evidence type="ECO:0000313" key="4">
    <source>
        <dbReference type="Proteomes" id="UP001295740"/>
    </source>
</evidence>
<accession>A0AAI8YKU3</accession>
<dbReference type="AlphaFoldDB" id="A0AAI8YKU3"/>
<reference evidence="3" key="1">
    <citation type="submission" date="2023-10" db="EMBL/GenBank/DDBJ databases">
        <authorList>
            <person name="Hackl T."/>
        </authorList>
    </citation>
    <scope>NUCLEOTIDE SEQUENCE</scope>
</reference>
<feature type="region of interest" description="Disordered" evidence="1">
    <location>
        <begin position="57"/>
        <end position="84"/>
    </location>
</feature>
<organism evidence="3 4">
    <name type="scientific">Anthostomella pinea</name>
    <dbReference type="NCBI Taxonomy" id="933095"/>
    <lineage>
        <taxon>Eukaryota</taxon>
        <taxon>Fungi</taxon>
        <taxon>Dikarya</taxon>
        <taxon>Ascomycota</taxon>
        <taxon>Pezizomycotina</taxon>
        <taxon>Sordariomycetes</taxon>
        <taxon>Xylariomycetidae</taxon>
        <taxon>Xylariales</taxon>
        <taxon>Xylariaceae</taxon>
        <taxon>Anthostomella</taxon>
    </lineage>
</organism>
<evidence type="ECO:0000256" key="1">
    <source>
        <dbReference type="SAM" id="MobiDB-lite"/>
    </source>
</evidence>
<feature type="compositionally biased region" description="Basic and acidic residues" evidence="1">
    <location>
        <begin position="64"/>
        <end position="77"/>
    </location>
</feature>
<feature type="compositionally biased region" description="Polar residues" evidence="1">
    <location>
        <begin position="131"/>
        <end position="156"/>
    </location>
</feature>
<comment type="caution">
    <text evidence="3">The sequence shown here is derived from an EMBL/GenBank/DDBJ whole genome shotgun (WGS) entry which is preliminary data.</text>
</comment>
<feature type="compositionally biased region" description="Basic and acidic residues" evidence="1">
    <location>
        <begin position="115"/>
        <end position="125"/>
    </location>
</feature>
<keyword evidence="4" id="KW-1185">Reference proteome</keyword>
<evidence type="ECO:0000259" key="2">
    <source>
        <dbReference type="Pfam" id="PF22980"/>
    </source>
</evidence>
<sequence>MPPIDNDSQFRFLISCIRHSASGKVDFEEVRKECDIVTRGAAAKRYERLMKAHGIAPSGATGTIKKEGTKEPKETKPRAANKKRKLAAVEDDVGDIDEPVKAEKSKVKGEVKFEDAITVKTERPNDGGMTPTATPGEQQQRLSQSQTATFTSNTSPNDDDDEVFLISATQRQDPGSSDPVFGSGHHHSHSHSHSHPHSPNPIIPGIHTFDYATNMGFPQQLQPPPPRTPSSPTTASVMSNSFPYGFTPTNWMYPHGSHGYL</sequence>
<feature type="compositionally biased region" description="Basic residues" evidence="1">
    <location>
        <begin position="184"/>
        <end position="196"/>
    </location>
</feature>
<dbReference type="EMBL" id="CAUWAG010000018">
    <property type="protein sequence ID" value="CAJ2510967.1"/>
    <property type="molecule type" value="Genomic_DNA"/>
</dbReference>
<name>A0AAI8YKU3_9PEZI</name>
<evidence type="ECO:0000313" key="3">
    <source>
        <dbReference type="EMBL" id="CAJ2510967.1"/>
    </source>
</evidence>
<gene>
    <name evidence="3" type="ORF">KHLLAP_LOCUS11435</name>
</gene>
<proteinExistence type="predicted"/>